<reference evidence="3" key="1">
    <citation type="journal article" date="2021" name="mSystems">
        <title>Bacteria and Archaea Synergistically Convert Glycine Betaine to Biogenic Methane in the Formosa Cold Seep of the South China Sea.</title>
        <authorList>
            <person name="Li L."/>
            <person name="Zhang W."/>
            <person name="Zhang S."/>
            <person name="Song L."/>
            <person name="Sun Q."/>
            <person name="Zhang H."/>
            <person name="Xiang H."/>
            <person name="Dong X."/>
        </authorList>
    </citation>
    <scope>NUCLEOTIDE SEQUENCE</scope>
    <source>
        <strain evidence="3">ZWT</strain>
    </source>
</reference>
<dbReference type="GO" id="GO:0004040">
    <property type="term" value="F:amidase activity"/>
    <property type="evidence" value="ECO:0007669"/>
    <property type="project" value="InterPro"/>
</dbReference>
<keyword evidence="1" id="KW-0378">Hydrolase</keyword>
<keyword evidence="4" id="KW-1185">Reference proteome</keyword>
<sequence length="233" mass="27276">MTNKSKIISSILPFAEMLYKKYNLLPSVIIAQAILETGWLRHCKGNNVFGIKWTRTCGYDYSELQTYEWINGIKTPMLCLFRKYQNYEESLLDYAKLITTSKRYVPVVKAANYEKACNELYKCGYCTDPNYPLKLISIIEENKLYEYDPIPNKIIDKKDDSIKELQKNLNQIHIYDYENKLLIVDGIIGPRTKSSIEKLQMICDIKVNSIREDQILKITNIILLYSIYLSEIH</sequence>
<protein>
    <submittedName>
        <fullName evidence="3">Glucosaminidase domain-containing protein</fullName>
    </submittedName>
</protein>
<evidence type="ECO:0000256" key="1">
    <source>
        <dbReference type="ARBA" id="ARBA00022801"/>
    </source>
</evidence>
<evidence type="ECO:0000313" key="3">
    <source>
        <dbReference type="EMBL" id="MCM1991172.1"/>
    </source>
</evidence>
<name>A0A9J6P4L0_9CLOT</name>
<dbReference type="PANTHER" id="PTHR33308:SF9">
    <property type="entry name" value="PEPTIDOGLYCAN HYDROLASE FLGJ"/>
    <property type="match status" value="1"/>
</dbReference>
<dbReference type="SMART" id="SM00047">
    <property type="entry name" value="LYZ2"/>
    <property type="match status" value="1"/>
</dbReference>
<proteinExistence type="predicted"/>
<dbReference type="RefSeq" id="WP_250860280.1">
    <property type="nucleotide sequence ID" value="NZ_JAGSOJ010000003.1"/>
</dbReference>
<evidence type="ECO:0000259" key="2">
    <source>
        <dbReference type="SMART" id="SM00047"/>
    </source>
</evidence>
<dbReference type="Pfam" id="PF01832">
    <property type="entry name" value="Glucosaminidase"/>
    <property type="match status" value="1"/>
</dbReference>
<dbReference type="InterPro" id="IPR002901">
    <property type="entry name" value="MGlyc_endo_b_GlcNAc-like_dom"/>
</dbReference>
<comment type="caution">
    <text evidence="3">The sequence shown here is derived from an EMBL/GenBank/DDBJ whole genome shotgun (WGS) entry which is preliminary data.</text>
</comment>
<evidence type="ECO:0000313" key="4">
    <source>
        <dbReference type="Proteomes" id="UP001056429"/>
    </source>
</evidence>
<dbReference type="Gene3D" id="2.10.70.40">
    <property type="entry name" value="peptidoglycan hydrolase"/>
    <property type="match status" value="1"/>
</dbReference>
<organism evidence="3 4">
    <name type="scientific">Oceanirhabdus seepicola</name>
    <dbReference type="NCBI Taxonomy" id="2828781"/>
    <lineage>
        <taxon>Bacteria</taxon>
        <taxon>Bacillati</taxon>
        <taxon>Bacillota</taxon>
        <taxon>Clostridia</taxon>
        <taxon>Eubacteriales</taxon>
        <taxon>Clostridiaceae</taxon>
        <taxon>Oceanirhabdus</taxon>
    </lineage>
</organism>
<feature type="domain" description="Mannosyl-glycoprotein endo-beta-N-acetylglucosamidase-like" evidence="2">
    <location>
        <begin position="1"/>
        <end position="148"/>
    </location>
</feature>
<reference evidence="3" key="2">
    <citation type="submission" date="2021-04" db="EMBL/GenBank/DDBJ databases">
        <authorList>
            <person name="Dong X."/>
        </authorList>
    </citation>
    <scope>NUCLEOTIDE SEQUENCE</scope>
    <source>
        <strain evidence="3">ZWT</strain>
    </source>
</reference>
<dbReference type="InterPro" id="IPR051056">
    <property type="entry name" value="Glycosyl_Hydrolase_73"/>
</dbReference>
<dbReference type="Proteomes" id="UP001056429">
    <property type="component" value="Unassembled WGS sequence"/>
</dbReference>
<dbReference type="Gene3D" id="1.10.530.10">
    <property type="match status" value="1"/>
</dbReference>
<dbReference type="PANTHER" id="PTHR33308">
    <property type="entry name" value="PEPTIDOGLYCAN HYDROLASE FLGJ"/>
    <property type="match status" value="1"/>
</dbReference>
<gene>
    <name evidence="3" type="ORF">KDK92_15670</name>
</gene>
<dbReference type="AlphaFoldDB" id="A0A9J6P4L0"/>
<accession>A0A9J6P4L0</accession>
<dbReference type="EMBL" id="JAGSOJ010000003">
    <property type="protein sequence ID" value="MCM1991172.1"/>
    <property type="molecule type" value="Genomic_DNA"/>
</dbReference>